<evidence type="ECO:0000256" key="6">
    <source>
        <dbReference type="RuleBase" id="RU362028"/>
    </source>
</evidence>
<comment type="similarity">
    <text evidence="1 6">Belongs to the pseudouridine synthase RluA family.</text>
</comment>
<comment type="caution">
    <text evidence="8">The sequence shown here is derived from an EMBL/GenBank/DDBJ whole genome shotgun (WGS) entry which is preliminary data.</text>
</comment>
<comment type="catalytic activity">
    <reaction evidence="6">
        <text>a uridine in RNA = a pseudouridine in RNA</text>
        <dbReference type="Rhea" id="RHEA:48348"/>
        <dbReference type="Rhea" id="RHEA-COMP:12068"/>
        <dbReference type="Rhea" id="RHEA-COMP:12069"/>
        <dbReference type="ChEBI" id="CHEBI:65314"/>
        <dbReference type="ChEBI" id="CHEBI:65315"/>
    </reaction>
</comment>
<organism evidence="8 9">
    <name type="scientific">Aestuariivirga litoralis</name>
    <dbReference type="NCBI Taxonomy" id="2650924"/>
    <lineage>
        <taxon>Bacteria</taxon>
        <taxon>Pseudomonadati</taxon>
        <taxon>Pseudomonadota</taxon>
        <taxon>Alphaproteobacteria</taxon>
        <taxon>Hyphomicrobiales</taxon>
        <taxon>Aestuariivirgaceae</taxon>
        <taxon>Aestuariivirga</taxon>
    </lineage>
</organism>
<dbReference type="Gene3D" id="3.10.290.10">
    <property type="entry name" value="RNA-binding S4 domain"/>
    <property type="match status" value="1"/>
</dbReference>
<comment type="function">
    <text evidence="6">Responsible for synthesis of pseudouridine from uracil.</text>
</comment>
<dbReference type="PANTHER" id="PTHR21600">
    <property type="entry name" value="MITOCHONDRIAL RNA PSEUDOURIDINE SYNTHASE"/>
    <property type="match status" value="1"/>
</dbReference>
<dbReference type="InterPro" id="IPR050188">
    <property type="entry name" value="RluA_PseudoU_synthase"/>
</dbReference>
<dbReference type="InterPro" id="IPR036986">
    <property type="entry name" value="S4_RNA-bd_sf"/>
</dbReference>
<evidence type="ECO:0000256" key="1">
    <source>
        <dbReference type="ARBA" id="ARBA00010876"/>
    </source>
</evidence>
<dbReference type="InterPro" id="IPR020103">
    <property type="entry name" value="PsdUridine_synth_cat_dom_sf"/>
</dbReference>
<comment type="catalytic activity">
    <reaction evidence="3">
        <text>uridine(1911/1915/1917) in 23S rRNA = pseudouridine(1911/1915/1917) in 23S rRNA</text>
        <dbReference type="Rhea" id="RHEA:42524"/>
        <dbReference type="Rhea" id="RHEA-COMP:10097"/>
        <dbReference type="Rhea" id="RHEA-COMP:10098"/>
        <dbReference type="ChEBI" id="CHEBI:65314"/>
        <dbReference type="ChEBI" id="CHEBI:65315"/>
        <dbReference type="EC" id="5.4.99.23"/>
    </reaction>
</comment>
<dbReference type="Proteomes" id="UP000248795">
    <property type="component" value="Unassembled WGS sequence"/>
</dbReference>
<dbReference type="PANTHER" id="PTHR21600:SF44">
    <property type="entry name" value="RIBOSOMAL LARGE SUBUNIT PSEUDOURIDINE SYNTHASE D"/>
    <property type="match status" value="1"/>
</dbReference>
<dbReference type="PROSITE" id="PS01129">
    <property type="entry name" value="PSI_RLU"/>
    <property type="match status" value="1"/>
</dbReference>
<feature type="active site" evidence="4">
    <location>
        <position position="146"/>
    </location>
</feature>
<dbReference type="SUPFAM" id="SSF55174">
    <property type="entry name" value="Alpha-L RNA-binding motif"/>
    <property type="match status" value="1"/>
</dbReference>
<dbReference type="InterPro" id="IPR006224">
    <property type="entry name" value="PsdUridine_synth_RluA-like_CS"/>
</dbReference>
<name>A0A2W2ALI7_9HYPH</name>
<evidence type="ECO:0000256" key="2">
    <source>
        <dbReference type="ARBA" id="ARBA00023235"/>
    </source>
</evidence>
<dbReference type="Gene3D" id="3.30.2350.10">
    <property type="entry name" value="Pseudouridine synthase"/>
    <property type="match status" value="1"/>
</dbReference>
<accession>A0A2W2ALI7</accession>
<sequence>MSEVKRHVVTAEESGMRLDRWFKLHFPQVTFAYLNKLTRTGQVRVAGARAKTNTRLEAEQEIRVPPLAFDTRPADVPKGDVKPLTPQERRLFDSMVLYEDKDIFVLNKPSGFAVQGGTKTHHHLDGLLMGLGAELGERPLLVHRLDRDTSGVIVIARRRSIAAALGKLFATRAVKKTYWAVVKGVPEPPQGRIEVALIKAKGPEGDRMRASREGEEEDEQPAVTFYNVLDRSAPVAAWVSLKPVTGRQHQLRAHMAHIGTPILGDEKYGGLEGLPEGIDRKLHLHARRIIFPHPREGTIDITAPLPEHMLRSFERLDFDAGRFAEGQA</sequence>
<evidence type="ECO:0000256" key="5">
    <source>
        <dbReference type="PROSITE-ProRule" id="PRU00182"/>
    </source>
</evidence>
<keyword evidence="9" id="KW-1185">Reference proteome</keyword>
<keyword evidence="5" id="KW-0694">RNA-binding</keyword>
<dbReference type="InterPro" id="IPR006225">
    <property type="entry name" value="PsdUridine_synth_RluC/D"/>
</dbReference>
<dbReference type="GO" id="GO:0003723">
    <property type="term" value="F:RNA binding"/>
    <property type="evidence" value="ECO:0007669"/>
    <property type="project" value="UniProtKB-KW"/>
</dbReference>
<dbReference type="Pfam" id="PF00849">
    <property type="entry name" value="PseudoU_synth_2"/>
    <property type="match status" value="1"/>
</dbReference>
<protein>
    <recommendedName>
        <fullName evidence="6">Pseudouridine synthase</fullName>
        <ecNumber evidence="6">5.4.99.-</ecNumber>
    </recommendedName>
</protein>
<keyword evidence="2 6" id="KW-0413">Isomerase</keyword>
<gene>
    <name evidence="8" type="ORF">DK847_13660</name>
</gene>
<dbReference type="GO" id="GO:0000455">
    <property type="term" value="P:enzyme-directed rRNA pseudouridine synthesis"/>
    <property type="evidence" value="ECO:0007669"/>
    <property type="project" value="TreeGrafter"/>
</dbReference>
<proteinExistence type="inferred from homology"/>
<dbReference type="EMBL" id="QKVK01000006">
    <property type="protein sequence ID" value="PZF76241.1"/>
    <property type="molecule type" value="Genomic_DNA"/>
</dbReference>
<evidence type="ECO:0000256" key="4">
    <source>
        <dbReference type="PIRSR" id="PIRSR606225-1"/>
    </source>
</evidence>
<dbReference type="SUPFAM" id="SSF55120">
    <property type="entry name" value="Pseudouridine synthase"/>
    <property type="match status" value="1"/>
</dbReference>
<dbReference type="PROSITE" id="PS50889">
    <property type="entry name" value="S4"/>
    <property type="match status" value="1"/>
</dbReference>
<evidence type="ECO:0000259" key="7">
    <source>
        <dbReference type="Pfam" id="PF00849"/>
    </source>
</evidence>
<evidence type="ECO:0000256" key="3">
    <source>
        <dbReference type="ARBA" id="ARBA00036882"/>
    </source>
</evidence>
<feature type="domain" description="Pseudouridine synthase RsuA/RluA-like" evidence="7">
    <location>
        <begin position="103"/>
        <end position="257"/>
    </location>
</feature>
<dbReference type="GO" id="GO:0160140">
    <property type="term" value="F:23S rRNA pseudouridine(1911/1915/1917) synthase activity"/>
    <property type="evidence" value="ECO:0007669"/>
    <property type="project" value="UniProtKB-EC"/>
</dbReference>
<dbReference type="InterPro" id="IPR006145">
    <property type="entry name" value="PsdUridine_synth_RsuA/RluA"/>
</dbReference>
<dbReference type="CDD" id="cd02869">
    <property type="entry name" value="PseudoU_synth_RluA_like"/>
    <property type="match status" value="1"/>
</dbReference>
<dbReference type="EC" id="5.4.99.-" evidence="6"/>
<dbReference type="AlphaFoldDB" id="A0A2W2ALI7"/>
<dbReference type="RefSeq" id="WP_111199078.1">
    <property type="nucleotide sequence ID" value="NZ_QKVK01000006.1"/>
</dbReference>
<evidence type="ECO:0000313" key="8">
    <source>
        <dbReference type="EMBL" id="PZF76241.1"/>
    </source>
</evidence>
<dbReference type="NCBIfam" id="TIGR00005">
    <property type="entry name" value="rluA_subfam"/>
    <property type="match status" value="1"/>
</dbReference>
<evidence type="ECO:0000313" key="9">
    <source>
        <dbReference type="Proteomes" id="UP000248795"/>
    </source>
</evidence>
<reference evidence="9" key="1">
    <citation type="submission" date="2018-06" db="EMBL/GenBank/DDBJ databases">
        <title>Aestuariibacter litoralis strain KCTC 52945T.</title>
        <authorList>
            <person name="Li X."/>
            <person name="Salam N."/>
            <person name="Li J.-L."/>
            <person name="Chen Y.-M."/>
            <person name="Yang Z.-W."/>
            <person name="Zhang L.-Y."/>
            <person name="Han M.-X."/>
            <person name="Xiao M."/>
            <person name="Li W.-J."/>
        </authorList>
    </citation>
    <scope>NUCLEOTIDE SEQUENCE [LARGE SCALE GENOMIC DNA]</scope>
    <source>
        <strain evidence="9">KCTC 52945</strain>
    </source>
</reference>